<organism evidence="1 2">
    <name type="scientific">Planosporangium thailandense</name>
    <dbReference type="NCBI Taxonomy" id="765197"/>
    <lineage>
        <taxon>Bacteria</taxon>
        <taxon>Bacillati</taxon>
        <taxon>Actinomycetota</taxon>
        <taxon>Actinomycetes</taxon>
        <taxon>Micromonosporales</taxon>
        <taxon>Micromonosporaceae</taxon>
        <taxon>Planosporangium</taxon>
    </lineage>
</organism>
<dbReference type="EMBL" id="JAATVY010000004">
    <property type="protein sequence ID" value="NJC69602.1"/>
    <property type="molecule type" value="Genomic_DNA"/>
</dbReference>
<proteinExistence type="predicted"/>
<accession>A0ABX0XUB5</accession>
<reference evidence="1 2" key="1">
    <citation type="submission" date="2020-03" db="EMBL/GenBank/DDBJ databases">
        <title>WGS of the type strain of Planosporangium spp.</title>
        <authorList>
            <person name="Thawai C."/>
        </authorList>
    </citation>
    <scope>NUCLEOTIDE SEQUENCE [LARGE SCALE GENOMIC DNA]</scope>
    <source>
        <strain evidence="1 2">TBRC 5610</strain>
    </source>
</reference>
<evidence type="ECO:0008006" key="3">
    <source>
        <dbReference type="Google" id="ProtNLM"/>
    </source>
</evidence>
<evidence type="ECO:0000313" key="1">
    <source>
        <dbReference type="EMBL" id="NJC69602.1"/>
    </source>
</evidence>
<dbReference type="Proteomes" id="UP000722989">
    <property type="component" value="Unassembled WGS sequence"/>
</dbReference>
<comment type="caution">
    <text evidence="1">The sequence shown here is derived from an EMBL/GenBank/DDBJ whole genome shotgun (WGS) entry which is preliminary data.</text>
</comment>
<protein>
    <recommendedName>
        <fullName evidence="3">Transcriptional regulator</fullName>
    </recommendedName>
</protein>
<keyword evidence="2" id="KW-1185">Reference proteome</keyword>
<gene>
    <name evidence="1" type="ORF">HC031_07695</name>
</gene>
<dbReference type="RefSeq" id="WP_167924525.1">
    <property type="nucleotide sequence ID" value="NZ_JAATVY010000004.1"/>
</dbReference>
<sequence length="166" mass="17623">MGDVSETADGLYAVSIWPASAAMLAQAPDPAAGPVVVEGYLAAGSGWTKLRLPFFGIPGDELQQLTVRRMSLDLLLSPSEFAQLAPRLEGTRVAGLEFWQTYRDQVPQHASLSDKQGKARRAAFIGLDVAIAVQLPHDGEVAVLAAPTAVRVQAALKRIMDASDSV</sequence>
<name>A0ABX0XUB5_9ACTN</name>
<evidence type="ECO:0000313" key="2">
    <source>
        <dbReference type="Proteomes" id="UP000722989"/>
    </source>
</evidence>